<reference evidence="5 6" key="1">
    <citation type="submission" date="2018-11" db="EMBL/GenBank/DDBJ databases">
        <authorList>
            <person name="Lopez-Roques C."/>
            <person name="Donnadieu C."/>
            <person name="Bouchez O."/>
            <person name="Klopp C."/>
            <person name="Cabau C."/>
            <person name="Zahm M."/>
        </authorList>
    </citation>
    <scope>NUCLEOTIDE SEQUENCE [LARGE SCALE GENOMIC DNA]</scope>
    <source>
        <strain evidence="5">RS831</strain>
        <tissue evidence="5">Whole body</tissue>
    </source>
</reference>
<accession>A0A3S2NXW2</accession>
<dbReference type="Pfam" id="PF01593">
    <property type="entry name" value="Amino_oxidase"/>
    <property type="match status" value="1"/>
</dbReference>
<dbReference type="Proteomes" id="UP000283210">
    <property type="component" value="Chromosome 19"/>
</dbReference>
<name>A0A3S2NXW2_ORYJA</name>
<evidence type="ECO:0000256" key="1">
    <source>
        <dbReference type="ARBA" id="ARBA00022630"/>
    </source>
</evidence>
<evidence type="ECO:0000256" key="2">
    <source>
        <dbReference type="ARBA" id="ARBA00022827"/>
    </source>
</evidence>
<dbReference type="EMBL" id="CM012455">
    <property type="protein sequence ID" value="RVE59221.1"/>
    <property type="molecule type" value="Genomic_DNA"/>
</dbReference>
<organism evidence="5 6">
    <name type="scientific">Oryzias javanicus</name>
    <name type="common">Javanese ricefish</name>
    <name type="synonym">Aplocheilus javanicus</name>
    <dbReference type="NCBI Taxonomy" id="123683"/>
    <lineage>
        <taxon>Eukaryota</taxon>
        <taxon>Metazoa</taxon>
        <taxon>Chordata</taxon>
        <taxon>Craniata</taxon>
        <taxon>Vertebrata</taxon>
        <taxon>Euteleostomi</taxon>
        <taxon>Actinopterygii</taxon>
        <taxon>Neopterygii</taxon>
        <taxon>Teleostei</taxon>
        <taxon>Neoteleostei</taxon>
        <taxon>Acanthomorphata</taxon>
        <taxon>Ovalentaria</taxon>
        <taxon>Atherinomorphae</taxon>
        <taxon>Beloniformes</taxon>
        <taxon>Adrianichthyidae</taxon>
        <taxon>Oryziinae</taxon>
        <taxon>Oryzias</taxon>
    </lineage>
</organism>
<dbReference type="PROSITE" id="PS51257">
    <property type="entry name" value="PROKAR_LIPOPROTEIN"/>
    <property type="match status" value="1"/>
</dbReference>
<dbReference type="InterPro" id="IPR036188">
    <property type="entry name" value="FAD/NAD-bd_sf"/>
</dbReference>
<dbReference type="Gene3D" id="3.50.50.60">
    <property type="entry name" value="FAD/NAD(P)-binding domain"/>
    <property type="match status" value="1"/>
</dbReference>
<protein>
    <recommendedName>
        <fullName evidence="4">Amine oxidase domain-containing protein</fullName>
    </recommendedName>
</protein>
<keyword evidence="2" id="KW-0274">FAD</keyword>
<dbReference type="Gene3D" id="3.90.660.10">
    <property type="match status" value="1"/>
</dbReference>
<keyword evidence="6" id="KW-1185">Reference proteome</keyword>
<dbReference type="InterPro" id="IPR040174">
    <property type="entry name" value="RNLS"/>
</dbReference>
<evidence type="ECO:0000313" key="5">
    <source>
        <dbReference type="EMBL" id="RVE59221.1"/>
    </source>
</evidence>
<dbReference type="PANTHER" id="PTHR23357">
    <property type="entry name" value="RENALASE"/>
    <property type="match status" value="1"/>
</dbReference>
<feature type="chain" id="PRO_5018550084" description="Amine oxidase domain-containing protein" evidence="3">
    <location>
        <begin position="17"/>
        <end position="348"/>
    </location>
</feature>
<evidence type="ECO:0000256" key="3">
    <source>
        <dbReference type="SAM" id="SignalP"/>
    </source>
</evidence>
<feature type="domain" description="Amine oxidase" evidence="4">
    <location>
        <begin position="105"/>
        <end position="334"/>
    </location>
</feature>
<gene>
    <name evidence="5" type="ORF">OJAV_G00186560</name>
</gene>
<proteinExistence type="predicted"/>
<reference evidence="5 6" key="2">
    <citation type="submission" date="2019-01" db="EMBL/GenBank/DDBJ databases">
        <title>A chromosome length genome reference of the Java medaka (oryzias javanicus).</title>
        <authorList>
            <person name="Herpin A."/>
            <person name="Takehana Y."/>
            <person name="Naruse K."/>
            <person name="Ansai S."/>
            <person name="Kawaguchi M."/>
        </authorList>
    </citation>
    <scope>NUCLEOTIDE SEQUENCE [LARGE SCALE GENOMIC DNA]</scope>
    <source>
        <strain evidence="5">RS831</strain>
        <tissue evidence="5">Whole body</tissue>
    </source>
</reference>
<keyword evidence="1" id="KW-0285">Flavoprotein</keyword>
<feature type="signal peptide" evidence="3">
    <location>
        <begin position="1"/>
        <end position="16"/>
    </location>
</feature>
<keyword evidence="3" id="KW-0732">Signal</keyword>
<dbReference type="OrthoDB" id="2161133at2759"/>
<dbReference type="AlphaFoldDB" id="A0A3S2NXW2"/>
<dbReference type="GO" id="GO:0016651">
    <property type="term" value="F:oxidoreductase activity, acting on NAD(P)H"/>
    <property type="evidence" value="ECO:0007669"/>
    <property type="project" value="InterPro"/>
</dbReference>
<dbReference type="PANTHER" id="PTHR23357:SF1">
    <property type="entry name" value="RENALASE"/>
    <property type="match status" value="1"/>
</dbReference>
<evidence type="ECO:0000313" key="6">
    <source>
        <dbReference type="Proteomes" id="UP000283210"/>
    </source>
</evidence>
<dbReference type="SUPFAM" id="SSF51905">
    <property type="entry name" value="FAD/NAD(P)-binding domain"/>
    <property type="match status" value="1"/>
</dbReference>
<dbReference type="InterPro" id="IPR002937">
    <property type="entry name" value="Amino_oxidase"/>
</dbReference>
<sequence>MARVLIVGAGLTGSLCACLLRRELQSKVRLVVWDKARGAGGRMSTSRPPPEASSHSADLGAQYITATPAYAQSHHSFYTELLSAGVLQPLDCPIEGLRQRDGSTDYVTPRGTGSLVKHFLSQSGADVFLERHVTALYRRGASWEVERKAGGSETFDAVVLTMPVPQILQLQGDLGNLLSTQQRQQLDAVRFSSRFALALFFPPGAVFSFSWAAKYVSDSSCIRYLAVDDRKRGADTSARGPALVVHTSVPFGEEHLEQDKEDVQPIILQELHRLLPDLPQPVSIKCQKWRYSQVLTSVPDCPGHMTVLEQPPLVCGGDAFCHSNFDGCVESALSVLGALKASLADTPS</sequence>
<dbReference type="GO" id="GO:0005576">
    <property type="term" value="C:extracellular region"/>
    <property type="evidence" value="ECO:0007669"/>
    <property type="project" value="TreeGrafter"/>
</dbReference>
<evidence type="ECO:0000259" key="4">
    <source>
        <dbReference type="Pfam" id="PF01593"/>
    </source>
</evidence>
<dbReference type="Pfam" id="PF13450">
    <property type="entry name" value="NAD_binding_8"/>
    <property type="match status" value="1"/>
</dbReference>